<protein>
    <recommendedName>
        <fullName evidence="2">F-box protein AT5G49610-like beta-propeller domain-containing protein</fullName>
    </recommendedName>
</protein>
<dbReference type="EnsemblPlants" id="EMT05843">
    <property type="protein sequence ID" value="EMT05843"/>
    <property type="gene ID" value="F775_24837"/>
</dbReference>
<dbReference type="AlphaFoldDB" id="M8BGJ2"/>
<evidence type="ECO:0000313" key="3">
    <source>
        <dbReference type="EnsemblPlants" id="EMT05843"/>
    </source>
</evidence>
<feature type="region of interest" description="Disordered" evidence="1">
    <location>
        <begin position="1"/>
        <end position="20"/>
    </location>
</feature>
<organism evidence="3">
    <name type="scientific">Aegilops tauschii</name>
    <name type="common">Tausch's goatgrass</name>
    <name type="synonym">Aegilops squarrosa</name>
    <dbReference type="NCBI Taxonomy" id="37682"/>
    <lineage>
        <taxon>Eukaryota</taxon>
        <taxon>Viridiplantae</taxon>
        <taxon>Streptophyta</taxon>
        <taxon>Embryophyta</taxon>
        <taxon>Tracheophyta</taxon>
        <taxon>Spermatophyta</taxon>
        <taxon>Magnoliopsida</taxon>
        <taxon>Liliopsida</taxon>
        <taxon>Poales</taxon>
        <taxon>Poaceae</taxon>
        <taxon>BOP clade</taxon>
        <taxon>Pooideae</taxon>
        <taxon>Triticodae</taxon>
        <taxon>Triticeae</taxon>
        <taxon>Triticinae</taxon>
        <taxon>Aegilops</taxon>
    </lineage>
</organism>
<name>M8BGJ2_AEGTA</name>
<proteinExistence type="predicted"/>
<accession>M8BGJ2</accession>
<evidence type="ECO:0000259" key="2">
    <source>
        <dbReference type="Pfam" id="PF23635"/>
    </source>
</evidence>
<dbReference type="InterPro" id="IPR056594">
    <property type="entry name" value="AT5G49610-like_b-prop"/>
</dbReference>
<feature type="domain" description="F-box protein AT5G49610-like beta-propeller" evidence="2">
    <location>
        <begin position="1"/>
        <end position="66"/>
    </location>
</feature>
<evidence type="ECO:0000256" key="1">
    <source>
        <dbReference type="SAM" id="MobiDB-lite"/>
    </source>
</evidence>
<reference evidence="3" key="1">
    <citation type="submission" date="2015-06" db="UniProtKB">
        <authorList>
            <consortium name="EnsemblPlants"/>
        </authorList>
    </citation>
    <scope>IDENTIFICATION</scope>
</reference>
<dbReference type="PANTHER" id="PTHR33207">
    <property type="entry name" value="F-BOX DOMAIN CONTAINING PROTEIN-RELATED"/>
    <property type="match status" value="1"/>
</dbReference>
<feature type="domain" description="F-box protein AT5G49610-like beta-propeller" evidence="2">
    <location>
        <begin position="67"/>
        <end position="243"/>
    </location>
</feature>
<sequence>MDCRNGSLLMRHERHDHDQTRSTLRAHSLLCPQRGNVVLPGFPFPRLRFGSSYTYSGILSKEEGDGGVWVMHNLTIGQIPPPRPDLESVLVKNKMYMPAAKGDVVVLDLTASTFSTIQLPQGVEHVARNTILSRADDSAGVYLINVKVLELRIWLHKGGDWLLVDNICLRDMLAGLSMLDGNASLQIKQVGDNAEFVLLEMMSQYALYLDIRCRTLHKVYEVTKEDRYLGDIHPFMMIWPPTFPALKDDPATARFAFCSLGSFSYCFC</sequence>
<feature type="compositionally biased region" description="Basic and acidic residues" evidence="1">
    <location>
        <begin position="10"/>
        <end position="20"/>
    </location>
</feature>
<dbReference type="Pfam" id="PF23635">
    <property type="entry name" value="Beta-prop_AT5G49610-like"/>
    <property type="match status" value="2"/>
</dbReference>